<accession>A0A367EA13</accession>
<dbReference type="GO" id="GO:0016491">
    <property type="term" value="F:oxidoreductase activity"/>
    <property type="evidence" value="ECO:0007669"/>
    <property type="project" value="InterPro"/>
</dbReference>
<dbReference type="InterPro" id="IPR002937">
    <property type="entry name" value="Amino_oxidase"/>
</dbReference>
<dbReference type="AlphaFoldDB" id="A0A367EA13"/>
<dbReference type="SUPFAM" id="SSF51905">
    <property type="entry name" value="FAD/NAD(P)-binding domain"/>
    <property type="match status" value="1"/>
</dbReference>
<comment type="caution">
    <text evidence="3">The sequence shown here is derived from an EMBL/GenBank/DDBJ whole genome shotgun (WGS) entry which is preliminary data.</text>
</comment>
<feature type="compositionally biased region" description="Basic and acidic residues" evidence="1">
    <location>
        <begin position="68"/>
        <end position="78"/>
    </location>
</feature>
<dbReference type="EMBL" id="QOIM01000042">
    <property type="protein sequence ID" value="RCG14896.1"/>
    <property type="molecule type" value="Genomic_DNA"/>
</dbReference>
<reference evidence="3 4" key="1">
    <citation type="submission" date="2018-06" db="EMBL/GenBank/DDBJ databases">
        <title>Streptomyces reniochalinae sp. nov. and Streptomyces diacarnus sp. nov. from marine sponges.</title>
        <authorList>
            <person name="Li L."/>
        </authorList>
    </citation>
    <scope>NUCLEOTIDE SEQUENCE [LARGE SCALE GENOMIC DNA]</scope>
    <source>
        <strain evidence="3 4">LHW50302</strain>
    </source>
</reference>
<sequence>MKAVRGPSDHVVVVGAGLSGLSAALHLLGEGRSVTVVEAAQAPGGRAGLDDMSGYRIDTGPTVLTPPDQRRRMPRAEIRTPLVHVRAPYQRKRVAETRFGCESLPGLGGACPGTAGDGLLGTHFAASRTTYGEKKPPTWTLTSVTGQ</sequence>
<organism evidence="3 4">
    <name type="scientific">Streptomyces reniochalinae</name>
    <dbReference type="NCBI Taxonomy" id="2250578"/>
    <lineage>
        <taxon>Bacteria</taxon>
        <taxon>Bacillati</taxon>
        <taxon>Actinomycetota</taxon>
        <taxon>Actinomycetes</taxon>
        <taxon>Kitasatosporales</taxon>
        <taxon>Streptomycetaceae</taxon>
        <taxon>Streptomyces</taxon>
    </lineage>
</organism>
<evidence type="ECO:0000259" key="2">
    <source>
        <dbReference type="Pfam" id="PF01593"/>
    </source>
</evidence>
<protein>
    <submittedName>
        <fullName evidence="3">FAD-dependent oxidoreductase</fullName>
    </submittedName>
</protein>
<evidence type="ECO:0000256" key="1">
    <source>
        <dbReference type="SAM" id="MobiDB-lite"/>
    </source>
</evidence>
<dbReference type="PANTHER" id="PTHR43734:SF1">
    <property type="entry name" value="PHYTOENE DESATURASE"/>
    <property type="match status" value="1"/>
</dbReference>
<dbReference type="PANTHER" id="PTHR43734">
    <property type="entry name" value="PHYTOENE DESATURASE"/>
    <property type="match status" value="1"/>
</dbReference>
<dbReference type="Proteomes" id="UP000253507">
    <property type="component" value="Unassembled WGS sequence"/>
</dbReference>
<feature type="region of interest" description="Disordered" evidence="1">
    <location>
        <begin position="45"/>
        <end position="79"/>
    </location>
</feature>
<proteinExistence type="predicted"/>
<dbReference type="Gene3D" id="3.50.50.60">
    <property type="entry name" value="FAD/NAD(P)-binding domain"/>
    <property type="match status" value="1"/>
</dbReference>
<dbReference type="Pfam" id="PF01593">
    <property type="entry name" value="Amino_oxidase"/>
    <property type="match status" value="1"/>
</dbReference>
<dbReference type="OrthoDB" id="9774675at2"/>
<feature type="domain" description="Amine oxidase" evidence="2">
    <location>
        <begin position="18"/>
        <end position="68"/>
    </location>
</feature>
<gene>
    <name evidence="3" type="ORF">DQ392_27885</name>
</gene>
<keyword evidence="4" id="KW-1185">Reference proteome</keyword>
<name>A0A367EA13_9ACTN</name>
<dbReference type="InterPro" id="IPR036188">
    <property type="entry name" value="FAD/NAD-bd_sf"/>
</dbReference>
<evidence type="ECO:0000313" key="4">
    <source>
        <dbReference type="Proteomes" id="UP000253507"/>
    </source>
</evidence>
<evidence type="ECO:0000313" key="3">
    <source>
        <dbReference type="EMBL" id="RCG14896.1"/>
    </source>
</evidence>